<dbReference type="InterPro" id="IPR012334">
    <property type="entry name" value="Pectin_lyas_fold"/>
</dbReference>
<dbReference type="NCBIfam" id="TIGR01901">
    <property type="entry name" value="adhes_NPXG"/>
    <property type="match status" value="1"/>
</dbReference>
<dbReference type="Pfam" id="PF04151">
    <property type="entry name" value="PPC"/>
    <property type="match status" value="1"/>
</dbReference>
<sequence>MNKMENFLINTAKAKLRQSLVIYITANLLLFFSWAKLAQSQIVPDSTLPNSSNVLNQGNRFTIEGGTAVGNNLFHSFQQFNIENGLAAYFKNPQGILNIFSRVTGKNSSNINGVLGVLGNANLFFLNPNGIIFGPNARLDIKGAFVASTVDRFLFNNNQSFSATNPQAPPLLTINVPIGLQQGMAQSAIQIQGANLNLPNTLSLVGTDINLQNAQIQANEININSNNLNLTGSQLQSVSGAIRINTNQATTLGQQSLISNELNPIFINTASLNLQAGSRIQTVTQTSVASGNIEINATGNIEVSGFTADGLFSGILTYSATKNSGESGKITINNPSGSLNLADRGFIATVTNSNSNSGEIQVNAANLQFRSGGQILTLTTGAGKAGDITVAVRETANLNGISTDFVTNPFTGITTYQISADNFTNTANPNVESAETIPYISVSRTPTQIVLGATVFGAAIAAYDYYEFATNQPDTQVIFDIDGGRKTDFRFDPGNIDTQIFLFDRTTGAAIANNDDSPTTNGAGGSTSRQDSYISTTLKEPGTYILGVGAFRTTLGDDAPLEGKPAQLGDSYTLNISVANPGNPSAINSTNNFNPSNFNPNQQVNSGIFSLSQSAGNTGNLYLNTHSLNLSNGARIATNIYGSGNIGNMNIVASQIDLVGVSTNGRFSSGIFSQVRPGASGNGGLLTIETDSLGVRDRAEINANTFGSKPESTGSNLLIDASQNIELVNTSPGGIIARINDRGNGGQLTLNTRRLLIQEATISNDTQSSGRTGEITINASERVELRGASSRNTNIPTAGIFSLSRLMGDSGDITVNTGELLMRSGVGVRIANANTGTGKGGNITINARNQIEIAGGDSFEGNGLFANSSSGLGDAGNIRITTNKLILRDGGLLTANNFQIGSSVSTQAGRGNSQAGNVDIQANSVLLDRNAQIAVAAISGERGNLTINAQTVRLQNRSQITVEAQGTASGGNININSNILAALQNSIITANALQGQGGNIQITTQGIFLSPNSQITASSQLGVSGIVSINSPEVQPSTTLVELTSQLPDLAGKIIVGCARPGENTFTVTGRGGLPESPSMPFRSEEIWQDLTDYSAGLSPRESEPQKPAPWSREERKPQIIVEATNWRKNSQGQIELFSNTREGENNYTQNLPSSCVIQNN</sequence>
<dbReference type="SMART" id="SM00912">
    <property type="entry name" value="Haemagg_act"/>
    <property type="match status" value="1"/>
</dbReference>
<accession>A0ABV4WU79</accession>
<dbReference type="InterPro" id="IPR007280">
    <property type="entry name" value="Peptidase_C_arc/bac"/>
</dbReference>
<dbReference type="SUPFAM" id="SSF51126">
    <property type="entry name" value="Pectin lyase-like"/>
    <property type="match status" value="4"/>
</dbReference>
<reference evidence="3 4" key="1">
    <citation type="submission" date="2024-09" db="EMBL/GenBank/DDBJ databases">
        <title>Floridaenema gen nov. (Aerosakkonemataceae, Aerosakkonematales ord. nov., Cyanobacteria) from benthic tropical and subtropical fresh waters, with the description of four new species.</title>
        <authorList>
            <person name="Moretto J.A."/>
            <person name="Berthold D.E."/>
            <person name="Lefler F.W."/>
            <person name="Huang I.-S."/>
            <person name="Laughinghouse H. IV."/>
        </authorList>
    </citation>
    <scope>NUCLEOTIDE SEQUENCE [LARGE SCALE GENOMIC DNA]</scope>
    <source>
        <strain evidence="3 4">BLCC-F167</strain>
    </source>
</reference>
<gene>
    <name evidence="3" type="ORF">ACE1CA_29650</name>
</gene>
<dbReference type="Gene3D" id="2.160.20.10">
    <property type="entry name" value="Single-stranded right-handed beta-helix, Pectin lyase-like"/>
    <property type="match status" value="2"/>
</dbReference>
<organism evidence="3 4">
    <name type="scientific">Floridaenema evergladense BLCC-F167</name>
    <dbReference type="NCBI Taxonomy" id="3153639"/>
    <lineage>
        <taxon>Bacteria</taxon>
        <taxon>Bacillati</taxon>
        <taxon>Cyanobacteriota</taxon>
        <taxon>Cyanophyceae</taxon>
        <taxon>Oscillatoriophycideae</taxon>
        <taxon>Aerosakkonematales</taxon>
        <taxon>Aerosakkonemataceae</taxon>
        <taxon>Floridanema</taxon>
        <taxon>Floridanema evergladense</taxon>
    </lineage>
</organism>
<dbReference type="Proteomes" id="UP001576780">
    <property type="component" value="Unassembled WGS sequence"/>
</dbReference>
<evidence type="ECO:0000259" key="2">
    <source>
        <dbReference type="SMART" id="SM00912"/>
    </source>
</evidence>
<dbReference type="EMBL" id="JBHFNT010000268">
    <property type="protein sequence ID" value="MFB2838673.1"/>
    <property type="molecule type" value="Genomic_DNA"/>
</dbReference>
<feature type="domain" description="Filamentous haemagglutinin FhaB/tRNA nuclease CdiA-like TPS" evidence="2">
    <location>
        <begin position="44"/>
        <end position="156"/>
    </location>
</feature>
<dbReference type="Pfam" id="PF05860">
    <property type="entry name" value="TPS"/>
    <property type="match status" value="1"/>
</dbReference>
<feature type="compositionally biased region" description="Polar residues" evidence="1">
    <location>
        <begin position="514"/>
        <end position="531"/>
    </location>
</feature>
<dbReference type="InterPro" id="IPR008638">
    <property type="entry name" value="FhaB/CdiA-like_TPS"/>
</dbReference>
<evidence type="ECO:0000313" key="4">
    <source>
        <dbReference type="Proteomes" id="UP001576780"/>
    </source>
</evidence>
<dbReference type="InterPro" id="IPR011050">
    <property type="entry name" value="Pectin_lyase_fold/virulence"/>
</dbReference>
<protein>
    <submittedName>
        <fullName evidence="3">Filamentous hemagglutinin N-terminal domain-containing protein</fullName>
    </submittedName>
</protein>
<keyword evidence="4" id="KW-1185">Reference proteome</keyword>
<proteinExistence type="predicted"/>
<feature type="region of interest" description="Disordered" evidence="1">
    <location>
        <begin position="1096"/>
        <end position="1118"/>
    </location>
</feature>
<feature type="region of interest" description="Disordered" evidence="1">
    <location>
        <begin position="511"/>
        <end position="531"/>
    </location>
</feature>
<name>A0ABV4WU79_9CYAN</name>
<evidence type="ECO:0000313" key="3">
    <source>
        <dbReference type="EMBL" id="MFB2838673.1"/>
    </source>
</evidence>
<evidence type="ECO:0000256" key="1">
    <source>
        <dbReference type="SAM" id="MobiDB-lite"/>
    </source>
</evidence>
<comment type="caution">
    <text evidence="3">The sequence shown here is derived from an EMBL/GenBank/DDBJ whole genome shotgun (WGS) entry which is preliminary data.</text>
</comment>